<proteinExistence type="predicted"/>
<evidence type="ECO:0000256" key="7">
    <source>
        <dbReference type="ARBA" id="ARBA00023015"/>
    </source>
</evidence>
<name>A0A8J8YE13_MAIZE</name>
<keyword evidence="5 14" id="KW-0863">Zinc-finger</keyword>
<keyword evidence="11" id="KW-0539">Nucleus</keyword>
<evidence type="ECO:0000256" key="6">
    <source>
        <dbReference type="ARBA" id="ARBA00022833"/>
    </source>
</evidence>
<dbReference type="InterPro" id="IPR009057">
    <property type="entry name" value="Homeodomain-like_sf"/>
</dbReference>
<gene>
    <name evidence="14" type="primary">ZHD9_1</name>
    <name evidence="14" type="ORF">Zm00014a_039467</name>
</gene>
<sequence length="373" mass="38705">MEAVVDLKYLPVFPNGGVAAAKKKTRLGTTAVAGGQTGVYYRECLKNHAASLGGHALDGCGEFMPSPEADPADPSSLRCAACGCHRNFHRRLPELSPPPPLLALPPPPPPLAPAPAVAPHAMRDSRTMRGEEAPDDRLPAAFDDDTEESDEGSDFEEDRPLTPLPAPGMVPLPPGYRQVAPHMLLALSTSAPGAQTPAAGPRPPASLVPMPAPGAAAAAAAAAAARKRFRTKFSPEQKQRMQALSERLGWRLQKRDEAVVDECCQEIGVTKGVFKVWMHNNKHNFVGGHSARRSASASAATAIHHPFDAAPVCASSHAAPAPAAAVHLSAHAAPAPAASPATPVLADSNINGNAADYFRVQPSTASGGSPQSS</sequence>
<organism evidence="14">
    <name type="scientific">Zea mays</name>
    <name type="common">Maize</name>
    <dbReference type="NCBI Taxonomy" id="4577"/>
    <lineage>
        <taxon>Eukaryota</taxon>
        <taxon>Viridiplantae</taxon>
        <taxon>Streptophyta</taxon>
        <taxon>Embryophyta</taxon>
        <taxon>Tracheophyta</taxon>
        <taxon>Spermatophyta</taxon>
        <taxon>Magnoliopsida</taxon>
        <taxon>Liliopsida</taxon>
        <taxon>Poales</taxon>
        <taxon>Poaceae</taxon>
        <taxon>PACMAD clade</taxon>
        <taxon>Panicoideae</taxon>
        <taxon>Andropogonodae</taxon>
        <taxon>Andropogoneae</taxon>
        <taxon>Tripsacinae</taxon>
        <taxon>Zea</taxon>
    </lineage>
</organism>
<evidence type="ECO:0000259" key="13">
    <source>
        <dbReference type="PROSITE" id="PS51523"/>
    </source>
</evidence>
<evidence type="ECO:0000256" key="12">
    <source>
        <dbReference type="SAM" id="MobiDB-lite"/>
    </source>
</evidence>
<dbReference type="PANTHER" id="PTHR31948">
    <property type="entry name" value="ZINC-FINGER HOMEODOMAIN PROTEIN 2"/>
    <property type="match status" value="1"/>
</dbReference>
<keyword evidence="4" id="KW-0479">Metal-binding</keyword>
<feature type="compositionally biased region" description="Basic and acidic residues" evidence="12">
    <location>
        <begin position="121"/>
        <end position="138"/>
    </location>
</feature>
<dbReference type="GO" id="GO:0005634">
    <property type="term" value="C:nucleus"/>
    <property type="evidence" value="ECO:0007669"/>
    <property type="project" value="UniProtKB-SubCell"/>
</dbReference>
<comment type="function">
    <text evidence="1">Putative transcription factor.</text>
</comment>
<keyword evidence="7" id="KW-0805">Transcription regulation</keyword>
<dbReference type="AlphaFoldDB" id="A0A8J8YE13"/>
<feature type="domain" description="ZF-HD dimerization-type" evidence="13">
    <location>
        <begin position="41"/>
        <end position="92"/>
    </location>
</feature>
<feature type="region of interest" description="Disordered" evidence="12">
    <location>
        <begin position="98"/>
        <end position="167"/>
    </location>
</feature>
<dbReference type="Proteomes" id="UP000251960">
    <property type="component" value="Chromosome 1"/>
</dbReference>
<dbReference type="FunFam" id="1.10.10.60:FF:000257">
    <property type="entry name" value="Zinc-finger homeodomain protein 2"/>
    <property type="match status" value="1"/>
</dbReference>
<comment type="caution">
    <text evidence="14">The sequence shown here is derived from an EMBL/GenBank/DDBJ whole genome shotgun (WGS) entry which is preliminary data.</text>
</comment>
<comment type="subcellular location">
    <subcellularLocation>
        <location evidence="2">Nucleus</location>
    </subcellularLocation>
</comment>
<dbReference type="PANTHER" id="PTHR31948:SF72">
    <property type="entry name" value="ZINC-FINGER HOMEODOMAIN PROTEIN 10"/>
    <property type="match status" value="1"/>
</dbReference>
<feature type="compositionally biased region" description="Acidic residues" evidence="12">
    <location>
        <begin position="142"/>
        <end position="157"/>
    </location>
</feature>
<dbReference type="GO" id="GO:0003677">
    <property type="term" value="F:DNA binding"/>
    <property type="evidence" value="ECO:0007669"/>
    <property type="project" value="UniProtKB-KW"/>
</dbReference>
<dbReference type="InterPro" id="IPR006456">
    <property type="entry name" value="ZF_HD_homeobox_Cys/His_dimer"/>
</dbReference>
<accession>A0A8J8YE13</accession>
<keyword evidence="9 14" id="KW-0371">Homeobox</keyword>
<dbReference type="SUPFAM" id="SSF46689">
    <property type="entry name" value="Homeodomain-like"/>
    <property type="match status" value="1"/>
</dbReference>
<dbReference type="NCBIfam" id="TIGR01566">
    <property type="entry name" value="ZF_HD_prot_N"/>
    <property type="match status" value="1"/>
</dbReference>
<dbReference type="InterPro" id="IPR006455">
    <property type="entry name" value="Homeodomain_ZF_HD"/>
</dbReference>
<comment type="subunit">
    <text evidence="3">Homo- and heterodimer with other ZFHD proteins.</text>
</comment>
<evidence type="ECO:0000256" key="1">
    <source>
        <dbReference type="ARBA" id="ARBA00004049"/>
    </source>
</evidence>
<evidence type="ECO:0000256" key="3">
    <source>
        <dbReference type="ARBA" id="ARBA00011416"/>
    </source>
</evidence>
<dbReference type="GO" id="GO:0008270">
    <property type="term" value="F:zinc ion binding"/>
    <property type="evidence" value="ECO:0007669"/>
    <property type="project" value="UniProtKB-KW"/>
</dbReference>
<evidence type="ECO:0000256" key="5">
    <source>
        <dbReference type="ARBA" id="ARBA00022771"/>
    </source>
</evidence>
<evidence type="ECO:0000313" key="14">
    <source>
        <dbReference type="EMBL" id="PWZ57500.1"/>
    </source>
</evidence>
<dbReference type="PROSITE" id="PS51523">
    <property type="entry name" value="ZF_HD_DIMER"/>
    <property type="match status" value="1"/>
</dbReference>
<evidence type="ECO:0000256" key="11">
    <source>
        <dbReference type="ARBA" id="ARBA00023242"/>
    </source>
</evidence>
<evidence type="ECO:0000256" key="10">
    <source>
        <dbReference type="ARBA" id="ARBA00023163"/>
    </source>
</evidence>
<feature type="compositionally biased region" description="Pro residues" evidence="12">
    <location>
        <begin position="98"/>
        <end position="113"/>
    </location>
</feature>
<dbReference type="Gene3D" id="1.10.10.60">
    <property type="entry name" value="Homeodomain-like"/>
    <property type="match status" value="1"/>
</dbReference>
<keyword evidence="6" id="KW-0862">Zinc</keyword>
<evidence type="ECO:0000256" key="4">
    <source>
        <dbReference type="ARBA" id="ARBA00022723"/>
    </source>
</evidence>
<keyword evidence="10" id="KW-0804">Transcription</keyword>
<reference evidence="14" key="1">
    <citation type="journal article" date="2018" name="Nat. Genet.">
        <title>Extensive intraspecific gene order and gene structural variations between Mo17 and other maize genomes.</title>
        <authorList>
            <person name="Sun S."/>
            <person name="Zhou Y."/>
            <person name="Chen J."/>
            <person name="Shi J."/>
            <person name="Zhao H."/>
            <person name="Zhao H."/>
            <person name="Song W."/>
            <person name="Zhang M."/>
            <person name="Cui Y."/>
            <person name="Dong X."/>
            <person name="Liu H."/>
            <person name="Ma X."/>
            <person name="Jiao Y."/>
            <person name="Wang B."/>
            <person name="Wei X."/>
            <person name="Stein J.C."/>
            <person name="Glaubitz J.C."/>
            <person name="Lu F."/>
            <person name="Yu G."/>
            <person name="Liang C."/>
            <person name="Fengler K."/>
            <person name="Li B."/>
            <person name="Rafalski A."/>
            <person name="Schnable P.S."/>
            <person name="Ware D.H."/>
            <person name="Buckler E.S."/>
            <person name="Lai J."/>
        </authorList>
    </citation>
    <scope>NUCLEOTIDE SEQUENCE [LARGE SCALE GENOMIC DNA]</scope>
    <source>
        <tissue evidence="14">Seedling</tissue>
    </source>
</reference>
<dbReference type="EMBL" id="NCVQ01000001">
    <property type="protein sequence ID" value="PWZ57500.1"/>
    <property type="molecule type" value="Genomic_DNA"/>
</dbReference>
<dbReference type="NCBIfam" id="TIGR01565">
    <property type="entry name" value="homeo_ZF_HD"/>
    <property type="match status" value="1"/>
</dbReference>
<evidence type="ECO:0000256" key="8">
    <source>
        <dbReference type="ARBA" id="ARBA00023125"/>
    </source>
</evidence>
<evidence type="ECO:0000256" key="9">
    <source>
        <dbReference type="ARBA" id="ARBA00023155"/>
    </source>
</evidence>
<dbReference type="Pfam" id="PF04770">
    <property type="entry name" value="ZF-HD_dimer"/>
    <property type="match status" value="1"/>
</dbReference>
<keyword evidence="8 14" id="KW-0238">DNA-binding</keyword>
<evidence type="ECO:0000256" key="2">
    <source>
        <dbReference type="ARBA" id="ARBA00004123"/>
    </source>
</evidence>
<protein>
    <submittedName>
        <fullName evidence="14">Zinc-finger homeodomain protein 9</fullName>
    </submittedName>
</protein>